<feature type="domain" description="Carrier" evidence="5">
    <location>
        <begin position="766"/>
        <end position="841"/>
    </location>
</feature>
<dbReference type="PROSITE" id="PS00012">
    <property type="entry name" value="PHOSPHOPANTETHEINE"/>
    <property type="match status" value="2"/>
</dbReference>
<dbReference type="InterPro" id="IPR045851">
    <property type="entry name" value="AMP-bd_C_sf"/>
</dbReference>
<feature type="domain" description="Carrier" evidence="5">
    <location>
        <begin position="1807"/>
        <end position="1883"/>
    </location>
</feature>
<dbReference type="CDD" id="cd05930">
    <property type="entry name" value="A_NRPS"/>
    <property type="match status" value="3"/>
</dbReference>
<evidence type="ECO:0000256" key="4">
    <source>
        <dbReference type="SAM" id="MobiDB-lite"/>
    </source>
</evidence>
<dbReference type="Proteomes" id="UP000466307">
    <property type="component" value="Unassembled WGS sequence"/>
</dbReference>
<comment type="caution">
    <text evidence="6">The sequence shown here is derived from an EMBL/GenBank/DDBJ whole genome shotgun (WGS) entry which is preliminary data.</text>
</comment>
<dbReference type="Gene3D" id="3.40.50.12780">
    <property type="entry name" value="N-terminal domain of ligase-like"/>
    <property type="match status" value="4"/>
</dbReference>
<protein>
    <submittedName>
        <fullName evidence="6">Amino acid adenylation domain-containing protein</fullName>
    </submittedName>
</protein>
<dbReference type="GO" id="GO:0003824">
    <property type="term" value="F:catalytic activity"/>
    <property type="evidence" value="ECO:0007669"/>
    <property type="project" value="InterPro"/>
</dbReference>
<keyword evidence="7" id="KW-1185">Reference proteome</keyword>
<dbReference type="Gene3D" id="3.40.50.1820">
    <property type="entry name" value="alpha/beta hydrolase"/>
    <property type="match status" value="1"/>
</dbReference>
<organism evidence="6 7">
    <name type="scientific">Gordonia desulfuricans</name>
    <dbReference type="NCBI Taxonomy" id="89051"/>
    <lineage>
        <taxon>Bacteria</taxon>
        <taxon>Bacillati</taxon>
        <taxon>Actinomycetota</taxon>
        <taxon>Actinomycetes</taxon>
        <taxon>Mycobacteriales</taxon>
        <taxon>Gordoniaceae</taxon>
        <taxon>Gordonia</taxon>
    </lineage>
</organism>
<dbReference type="GO" id="GO:0005737">
    <property type="term" value="C:cytoplasm"/>
    <property type="evidence" value="ECO:0007669"/>
    <property type="project" value="TreeGrafter"/>
</dbReference>
<feature type="region of interest" description="Disordered" evidence="4">
    <location>
        <begin position="4707"/>
        <end position="4727"/>
    </location>
</feature>
<dbReference type="SMART" id="SM00824">
    <property type="entry name" value="PKS_TE"/>
    <property type="match status" value="1"/>
</dbReference>
<feature type="domain" description="Carrier" evidence="5">
    <location>
        <begin position="2851"/>
        <end position="2928"/>
    </location>
</feature>
<dbReference type="EMBL" id="JAADZU010000078">
    <property type="protein sequence ID" value="NDK91676.1"/>
    <property type="molecule type" value="Genomic_DNA"/>
</dbReference>
<evidence type="ECO:0000256" key="3">
    <source>
        <dbReference type="ARBA" id="ARBA00022553"/>
    </source>
</evidence>
<accession>A0A7K3LUB9</accession>
<feature type="domain" description="Carrier" evidence="5">
    <location>
        <begin position="4503"/>
        <end position="4577"/>
    </location>
</feature>
<evidence type="ECO:0000313" key="7">
    <source>
        <dbReference type="Proteomes" id="UP000466307"/>
    </source>
</evidence>
<dbReference type="SUPFAM" id="SSF56801">
    <property type="entry name" value="Acetyl-CoA synthetase-like"/>
    <property type="match status" value="4"/>
</dbReference>
<feature type="compositionally biased region" description="Polar residues" evidence="4">
    <location>
        <begin position="4357"/>
        <end position="4378"/>
    </location>
</feature>
<dbReference type="InterPro" id="IPR036736">
    <property type="entry name" value="ACP-like_sf"/>
</dbReference>
<evidence type="ECO:0000256" key="2">
    <source>
        <dbReference type="ARBA" id="ARBA00022450"/>
    </source>
</evidence>
<dbReference type="PANTHER" id="PTHR45527">
    <property type="entry name" value="NONRIBOSOMAL PEPTIDE SYNTHETASE"/>
    <property type="match status" value="1"/>
</dbReference>
<name>A0A7K3LUB9_9ACTN</name>
<dbReference type="InterPro" id="IPR006162">
    <property type="entry name" value="Ppantetheine_attach_site"/>
</dbReference>
<comment type="cofactor">
    <cofactor evidence="1">
        <name>pantetheine 4'-phosphate</name>
        <dbReference type="ChEBI" id="CHEBI:47942"/>
    </cofactor>
</comment>
<keyword evidence="3" id="KW-0597">Phosphoprotein</keyword>
<dbReference type="GO" id="GO:0044550">
    <property type="term" value="P:secondary metabolite biosynthetic process"/>
    <property type="evidence" value="ECO:0007669"/>
    <property type="project" value="TreeGrafter"/>
</dbReference>
<dbReference type="InterPro" id="IPR042099">
    <property type="entry name" value="ANL_N_sf"/>
</dbReference>
<dbReference type="GO" id="GO:0043041">
    <property type="term" value="P:amino acid activation for nonribosomal peptide biosynthetic process"/>
    <property type="evidence" value="ECO:0007669"/>
    <property type="project" value="TreeGrafter"/>
</dbReference>
<dbReference type="PROSITE" id="PS00455">
    <property type="entry name" value="AMP_BINDING"/>
    <property type="match status" value="2"/>
</dbReference>
<dbReference type="SUPFAM" id="SSF52777">
    <property type="entry name" value="CoA-dependent acyltransferases"/>
    <property type="match status" value="10"/>
</dbReference>
<evidence type="ECO:0000313" key="6">
    <source>
        <dbReference type="EMBL" id="NDK91676.1"/>
    </source>
</evidence>
<dbReference type="InterPro" id="IPR010071">
    <property type="entry name" value="AA_adenyl_dom"/>
</dbReference>
<dbReference type="GO" id="GO:0031177">
    <property type="term" value="F:phosphopantetheine binding"/>
    <property type="evidence" value="ECO:0007669"/>
    <property type="project" value="InterPro"/>
</dbReference>
<dbReference type="InterPro" id="IPR020845">
    <property type="entry name" value="AMP-binding_CS"/>
</dbReference>
<dbReference type="InterPro" id="IPR020806">
    <property type="entry name" value="PKS_PP-bd"/>
</dbReference>
<feature type="region of interest" description="Disordered" evidence="4">
    <location>
        <begin position="4355"/>
        <end position="4390"/>
    </location>
</feature>
<dbReference type="Gene3D" id="3.30.559.10">
    <property type="entry name" value="Chloramphenicol acetyltransferase-like domain"/>
    <property type="match status" value="5"/>
</dbReference>
<dbReference type="Gene3D" id="3.30.300.30">
    <property type="match status" value="4"/>
</dbReference>
<dbReference type="Pfam" id="PF13193">
    <property type="entry name" value="AMP-binding_C"/>
    <property type="match status" value="1"/>
</dbReference>
<dbReference type="PANTHER" id="PTHR45527:SF1">
    <property type="entry name" value="FATTY ACID SYNTHASE"/>
    <property type="match status" value="1"/>
</dbReference>
<dbReference type="InterPro" id="IPR000873">
    <property type="entry name" value="AMP-dep_synth/lig_dom"/>
</dbReference>
<evidence type="ECO:0000259" key="5">
    <source>
        <dbReference type="PROSITE" id="PS50075"/>
    </source>
</evidence>
<dbReference type="InterPro" id="IPR009081">
    <property type="entry name" value="PP-bd_ACP"/>
</dbReference>
<evidence type="ECO:0000256" key="1">
    <source>
        <dbReference type="ARBA" id="ARBA00001957"/>
    </source>
</evidence>
<reference evidence="6 7" key="1">
    <citation type="submission" date="2020-01" db="EMBL/GenBank/DDBJ databases">
        <title>Investigation of new actinobacteria for the biodesulphurisation of diesel fuel.</title>
        <authorList>
            <person name="Athi Narayanan S.M."/>
        </authorList>
    </citation>
    <scope>NUCLEOTIDE SEQUENCE [LARGE SCALE GENOMIC DNA]</scope>
    <source>
        <strain evidence="6 7">213E</strain>
    </source>
</reference>
<proteinExistence type="predicted"/>
<dbReference type="Pfam" id="PF00668">
    <property type="entry name" value="Condensation"/>
    <property type="match status" value="5"/>
</dbReference>
<dbReference type="UniPathway" id="UPA00011"/>
<dbReference type="SUPFAM" id="SSF47336">
    <property type="entry name" value="ACP-like"/>
    <property type="match status" value="5"/>
</dbReference>
<sequence length="4809" mass="504400">MRFEDAPDGLIGIYDSGLDCWLKVVDLRSVEHGTLVALQAMREDYSSPVDLRVDRTARGILFQLADEHFLLYNRVHHLITDGYGGKERMSEALRAYSAGVAGEPLPEIEPVDLDLPARADAEYRASRRYVTDRAYWREAMEGVGLPRTLARRFARPEAVARRVAEPVPDRTMSLLRQVAEQHSAIPPAVIVAACSAYMARVASGDEVIFQFPVAARTTAALRRTPLPVSNVVPLRTGVTSEKTVADALVSVRTALMGALRHQRFRGEEIWADVAADEESGRTPRTDAQLRSGPMLNLMLFERQIQCGEAIATYHVLSTGPVEDIAINIYNQAGDGDPDGLMLCLDANPNRYDEAEVAEHHRQFMTMLDTFAHAVLDAPETLVDDLPLVVDEPRVVDSEAVDETASSASADESQRAKRWFRRRKRKNGSEGGALGADSLSLTCGVSGTRVEMPAAAVETIIASMAEAFDAVADGGTLALDVVPELGRVMSAAYGVRVVADRAEATHWITTPTRLANAASETLPHTVITLGERLSPALAAHVARDHRLYDLGGHPELLGATNALRVDAGIPLDRPLPWGATTTACTPVVLDHRLRPVPPGITGELYVIGAPVVGYADESGITTGSFVDCPWSPAHRMWRTGDRGHLEAGTGTVVVDHRPGEIVFPQGIRVDTAELARTAAPADGVVDVVIVDRGDELAVGIVAQRDADRSRVRAAVRRRVNGALPQVLWPRHVAVLDALPVDDAGTLDRPAVAERIAATPEPAAPYRAPATDTERLVADAVTDILGVTSPSMDDELVKLGATSLAFMQLAVQLGPALGVVVSMRDLVDVTTLAELATAIDAATPRRTSADGQPEYRPTRTQHEIWLLNRADPNAIVYHLPLHLTVAAGVEVSAVRAALIDVAIRHEALRTIHPDVDGEPVARIRDTDGLRATAPISEGILDVAGTERAVAAPFDLTVDLPWRAVIDTSGDIVELVLVAHHIAIDEWSVPIVLGDFTIALDARTAGRAPEWADEPIGFGATLEARASTDTGASGLYWMRALRGAPERLSLPEPAQRTENGLTYGPATYLTRHIDPEVRRRAEARAQQAGTTLNTLLSMALAQTLSVFCDTDDVVFGMPVADRRSSDELQQVGMYVQTVPVRVTGVREMDVDTALRRVGGVVGKAVQRAATAPSGLPDVVFAYHGVDVAPPSGGAGAVRAFEGLRTYRARVPLELVVDDGESPLVTLVVAGGAVDVVAAEGMVEYFVGRVSRVAGLGASGDGGFDTVSASASTGSTIVGGASTGSTIVRGASTGSTTKDCASTGSAIVGGASTGSAIVGGGAGLLDVIRSHPAGATAVVGDGEHLTYGEIVGRADAFAARLRDTGVRDGDRVALIMGRSADTIVAIVGTLIAGAAYVPIDPDHPTSRIEHLLAATQPAAIVRDGLQITDGPGLGTAEPMPGAAYIIHTSGSTGVPKGVVVTLDNLAALLDAELGRLGARADDVWTWAHNHIFDFSVWEIFGALTSGGSVLVLSNAVLRDPRRLAATLDRHGATLLSQTPTAFAALTDPAVVGAAALSTLRIVTLGGEALAPATLRHWAATHPDCRLVNLYGPTETTVGLTTAEVDLTDERSVIGTPLDHVEWAVLDARLCPVPMGAIGELYVSGAHVSHGYLNAPALTAARFVAGPDGTRRYRTGDRVREIAPGVLAYLGRSDDQIQLRGHRIELGEVAAALRAVDGVGDVRVLLQPGARPGDERLVAFVTADGFADRAALDGLTEPTLLAACATRLPAYAVPARIGVVEGWPVTPTGKVDKIALLAQLTHIETTRTDTARALTDDEQTIADAVREIVGEMAGELTPHTNFFAAGGTSLSAARLAATLNRDGHAVGVADIFADATIEGLARLIGTAPEQPLPALAEHRVEPDRLPLTPEQLDLWLRWRAEPDFTGYLLPIALPTTADTTTLGAALREVLGRHDALHTSYPSHDGVPHQQRWGTEELDSFIATHCIVTRVHDEAELGAVLAEVATPLDLATALPWRIRIVEITDAGTGPRTWILGVVHHIAADGETLALLRADLQAALAGTLPPAPPVGYRQYSLWRAATLAARHDELLAHWTAAFAEPVTSLRLPDMNLQAVGGAATTVHRARHTLDAELTATLDRLAVDHHTSGFIVVHTALAAVLARQSGAGVITVGTAVSGRIDPLLAELPGLFARGVPLHTPIDLDATFGALLREITGIDVGAFAHADLPLTEITALADPGRARAGTPLFEVSLGAVPDDLFANDAGPGGLSADSLAALAVPLYGVDVSVHRSGGALHLTMTCRDTVATAARLDALCAAVVELLSRGVAQPDRVVGELLTGTESVVPEAAAPDMLAALLESGLRTAPDALAVVDTRHPVPGYGPHLTNAELDAASAGLARLLIARGIGSGDVVVQHLPRSAVAVVTTLAVARAGAAFVNVDPADPDERRRVIITRARPAAVLALDAAAVPGEAPVIVVDETVWASSEMPFDARERVRPLTADDLAYLTFTSGTTGTPKGVQVTQRGLAGFARSTVERLGLQADDRVLHTYAPGFDAQLMGLLPVRVAGATIVVCPPEVIAGDDLTHLITDTAVSMLFTTPSVLATLDPADIPGVRHVAVGGEPLGAGLVRDWTQGRSITNEYGPTETTVAVTSIRFDTAETGADGIGIGIGGIGIGAALPGIGLHVLDEALRPLGDHTIGELYVSGPAVARGYLDDPARTATTFVAGPDGRRRYRTGDLVHRRTDGTLVIHGRSDDQVKVRGIRLEPAEIDAAVSAQDGVATSVTAVRANGGGEKVLVSWLVPEPGHAVDLTAVRTGLAQVLPRSIIPTYLVVVDELPVGRNGKVDMTRLPEPVADGVASELVGATQELVAAVWAEVLDVEPAGIGAGTDFFGIGGTSLSATQVASRLSAATGIDVGVRVLFEARTVAGVAARLAVSDGADDEAASDGVDLIVHREIDGPVLLAYPQQRMWIHHRYDPDSTAYHVPLVLRLGDAVDAERLTTAVDALVARHAVLRTVYPDVSGEPMQRVLAAGPQMAVREVATADVDDAIEEFLAAPFDLAVEPGFRVALFVVRDGDGETDRVLAASLHHIAVDGWSMRLLFEDLLRGYATGSIEATTALTYADFTLWQAQRLGDPADPDSRYAREIAYWRAVLDGVGEPVRLPGLLEMSGRAAGRAGRIVEHLDADVASKLSERADELSASMFHVAHAALVSVIGGWTGRRDVVVGVPVHGRSAPEWESVAGMFVNTVAIRTVVADDAPFDDVVGVVREAALGAAAHAEVPYEAVARAVRPDAAGGDPLISVLLVNQDVVPEVSAGVGELVSVVDSAVDVVDAKYDIEVVLSASGGSPAGLDVRVVHSGRVPAVVASRFLRVFVEVLARVASGDVGVRRAFGAFGALGALGASGGGGFDTASASASTGSTINDCASDGSSSNDSALGASGDGGFDTVSAGASTGSTIKNYASGGNDSASGGSTSNDCASGGNGDELVAAIMAEVLGVDAVGADDDFFSIGGSSLSATRVTSTLGRELGVRVPTRLLFENPSPALLAVAVDGLAAEPEISTPVVAAGVDLPLAPTQRRMWVTAQMLGPLSIYAVPVVVPVPDGVDDQRVAAAIAHVVDRHPALRTHYPSSADGPRQRVIPGWLPELRRVAIAHFGAGTTDPEALLSVFGRPFDLEAQPPVRAWILVDGTSSAVVIVAHHIAFDGESAAVVATELGILLNGGDLGPAPLGFDAVSARMIDEQARTHTADLAFWRQTLDGYSGRLDLVPHRPAARDLLTASVDIALGGDRSQRIGETAQILRATDFHVLHAALALALGAQAGVDDVAVATPASMRRDTDAADVVGMLVSTVVLRTRIPGRVSIGDWVTAVRDADLAAFDHALTAFDDVVAAVDPVREPGRHPLVQVAFSSITAGPDTVAPGAFDDVIAARSEFDLHVIAVDDRGRRRLRLEYARDLFDENMIDAFGARILAAVDAVVGDTGRTLASLDLLGDDERATVRAHATATDADRPLLLADLLADAVARYPRRVAVDDGERVLTYRGLDDWVSVTARALRDKGFGAGDAVAVGVARSIESVVAIWAISRIGAVCVPLDVSYPASRLAQIVSASGARVIHADDIPRRPVDRVVPEPITRVSPDALAYIITTSGTTGAPNPVGVSHRGVHRVAGLGDVRDRDRVGMTISPGFDATFHDMLLPLATGATLAVVPAQIIGGPELTAWLRDQRVSVFTATPSVIRTLDPAAITSLRLVYIGGEALTTDLADLWSPYAQVIDIYGPTETTVTVSTGHYRPGDPVRIGRPVPGVGCIVLDPWLRPVPPGVVGELYVSGSGVARGYLGDPALTATHFVAGPDGRRMYRTGDFVRWESVAGARSTETSARSTGSGARSTETSARSMETGARSTGGGEPAMELVYVGRADRQIKIRGQRVEPAEIDAVLTGAGATGSATVLRDGPAGPALVSYVTAPTVSTVALRAACRAGLPRHMVPAQIVVVDELPRTGAGKLDERALPEPQWAQSRRAPAPGPESELVASFEAVLEVPVGVDDDFFAAGGNSLAMLLLRDEITRRTGVQLSATDLFAHPTPAELAALIVDPTRMSNDRVVELSGPTTESDDVPIVWCVHTAAGIVEPFRPLADAMEHTRVLGLQLPELVDPALELPATLPELAARHVAALRSAQPSGPYRLVGWSLGGLIAHEVARQLVAAGEQVTHLALLDARTPAELQSAPDDELHGESPLRQAALQRDPDAVRRFDERSEALAAAARGYALVTAGVGKVLYLAAAENPDPDAWAREVGDGVEVVRVDARHAELGDPGVLKTLARLLEEEQL</sequence>
<dbReference type="InterPro" id="IPR023213">
    <property type="entry name" value="CAT-like_dom_sf"/>
</dbReference>
<feature type="region of interest" description="Disordered" evidence="4">
    <location>
        <begin position="4486"/>
        <end position="4508"/>
    </location>
</feature>
<gene>
    <name evidence="6" type="ORF">GYA93_19160</name>
</gene>
<dbReference type="NCBIfam" id="TIGR01733">
    <property type="entry name" value="AA-adenyl-dom"/>
    <property type="match status" value="2"/>
</dbReference>
<dbReference type="SMART" id="SM00823">
    <property type="entry name" value="PKS_PP"/>
    <property type="match status" value="5"/>
</dbReference>
<dbReference type="PROSITE" id="PS50075">
    <property type="entry name" value="CARRIER"/>
    <property type="match status" value="5"/>
</dbReference>
<dbReference type="InterPro" id="IPR001031">
    <property type="entry name" value="Thioesterase"/>
</dbReference>
<dbReference type="Gene3D" id="3.30.559.30">
    <property type="entry name" value="Nonribosomal peptide synthetase, condensation domain"/>
    <property type="match status" value="5"/>
</dbReference>
<dbReference type="Gene3D" id="1.10.1200.10">
    <property type="entry name" value="ACP-like"/>
    <property type="match status" value="4"/>
</dbReference>
<dbReference type="InterPro" id="IPR025110">
    <property type="entry name" value="AMP-bd_C"/>
</dbReference>
<feature type="domain" description="Carrier" evidence="5">
    <location>
        <begin position="3469"/>
        <end position="3544"/>
    </location>
</feature>
<dbReference type="SUPFAM" id="SSF53474">
    <property type="entry name" value="alpha/beta-Hydrolases"/>
    <property type="match status" value="1"/>
</dbReference>
<keyword evidence="2" id="KW-0596">Phosphopantetheine</keyword>
<dbReference type="Pfam" id="PF00975">
    <property type="entry name" value="Thioesterase"/>
    <property type="match status" value="1"/>
</dbReference>
<dbReference type="Pfam" id="PF00550">
    <property type="entry name" value="PP-binding"/>
    <property type="match status" value="5"/>
</dbReference>
<dbReference type="InterPro" id="IPR001242">
    <property type="entry name" value="Condensation_dom"/>
</dbReference>
<dbReference type="Pfam" id="PF00501">
    <property type="entry name" value="AMP-binding"/>
    <property type="match status" value="3"/>
</dbReference>
<dbReference type="NCBIfam" id="NF003417">
    <property type="entry name" value="PRK04813.1"/>
    <property type="match status" value="6"/>
</dbReference>
<dbReference type="GO" id="GO:0008610">
    <property type="term" value="P:lipid biosynthetic process"/>
    <property type="evidence" value="ECO:0007669"/>
    <property type="project" value="UniProtKB-ARBA"/>
</dbReference>
<dbReference type="InterPro" id="IPR029058">
    <property type="entry name" value="AB_hydrolase_fold"/>
</dbReference>
<dbReference type="InterPro" id="IPR020802">
    <property type="entry name" value="TesA-like"/>
</dbReference>